<accession>A0A0V0TE61</accession>
<evidence type="ECO:0000313" key="2">
    <source>
        <dbReference type="Proteomes" id="UP000055048"/>
    </source>
</evidence>
<dbReference type="Proteomes" id="UP000055048">
    <property type="component" value="Unassembled WGS sequence"/>
</dbReference>
<gene>
    <name evidence="1" type="ORF">T05_9784</name>
</gene>
<organism evidence="1 2">
    <name type="scientific">Trichinella murrelli</name>
    <dbReference type="NCBI Taxonomy" id="144512"/>
    <lineage>
        <taxon>Eukaryota</taxon>
        <taxon>Metazoa</taxon>
        <taxon>Ecdysozoa</taxon>
        <taxon>Nematoda</taxon>
        <taxon>Enoplea</taxon>
        <taxon>Dorylaimia</taxon>
        <taxon>Trichinellida</taxon>
        <taxon>Trichinellidae</taxon>
        <taxon>Trichinella</taxon>
    </lineage>
</organism>
<name>A0A0V0TE61_9BILA</name>
<comment type="caution">
    <text evidence="1">The sequence shown here is derived from an EMBL/GenBank/DDBJ whole genome shotgun (WGS) entry which is preliminary data.</text>
</comment>
<proteinExistence type="predicted"/>
<protein>
    <submittedName>
        <fullName evidence="1">Uncharacterized protein</fullName>
    </submittedName>
</protein>
<reference evidence="1 2" key="1">
    <citation type="submission" date="2015-01" db="EMBL/GenBank/DDBJ databases">
        <title>Evolution of Trichinella species and genotypes.</title>
        <authorList>
            <person name="Korhonen P.K."/>
            <person name="Edoardo P."/>
            <person name="Giuseppe L.R."/>
            <person name="Gasser R.B."/>
        </authorList>
    </citation>
    <scope>NUCLEOTIDE SEQUENCE [LARGE SCALE GENOMIC DNA]</scope>
    <source>
        <strain evidence="1">ISS417</strain>
    </source>
</reference>
<keyword evidence="2" id="KW-1185">Reference proteome</keyword>
<evidence type="ECO:0000313" key="1">
    <source>
        <dbReference type="EMBL" id="KRX37324.1"/>
    </source>
</evidence>
<dbReference type="EMBL" id="JYDJ01000315">
    <property type="protein sequence ID" value="KRX37324.1"/>
    <property type="molecule type" value="Genomic_DNA"/>
</dbReference>
<sequence length="67" mass="7548">MQQLSSVVLYNANITIAIAQIFLHRNAEVHDVLFDQHFRHGTGLHVVEGECGRPLVEVPQDQDVLMP</sequence>
<dbReference type="AlphaFoldDB" id="A0A0V0TE61"/>